<name>A0A0H5QT16_9EUKA</name>
<evidence type="ECO:0000256" key="1">
    <source>
        <dbReference type="SAM" id="Coils"/>
    </source>
</evidence>
<dbReference type="AlphaFoldDB" id="A0A0H5QT16"/>
<accession>A0A0H5QT16</accession>
<feature type="coiled-coil region" evidence="1">
    <location>
        <begin position="88"/>
        <end position="136"/>
    </location>
</feature>
<reference evidence="3" key="1">
    <citation type="submission" date="2015-04" db="EMBL/GenBank/DDBJ databases">
        <title>The genome sequence of the plant pathogenic Rhizarian Plasmodiophora brassicae reveals insights in its biotrophic life cycle and the origin of chitin synthesis.</title>
        <authorList>
            <person name="Schwelm A."/>
            <person name="Fogelqvist J."/>
            <person name="Knaust A."/>
            <person name="Julke S."/>
            <person name="Lilja T."/>
            <person name="Dhandapani V."/>
            <person name="Bonilla-Rosso G."/>
            <person name="Karlsson M."/>
            <person name="Shevchenko A."/>
            <person name="Choi S.R."/>
            <person name="Kim H.G."/>
            <person name="Park J.Y."/>
            <person name="Lim Y.P."/>
            <person name="Ludwig-Muller J."/>
            <person name="Dixelius C."/>
        </authorList>
    </citation>
    <scope>NUCLEOTIDE SEQUENCE</scope>
    <source>
        <tissue evidence="3">Potato root galls</tissue>
    </source>
</reference>
<feature type="region of interest" description="Disordered" evidence="2">
    <location>
        <begin position="194"/>
        <end position="227"/>
    </location>
</feature>
<evidence type="ECO:0000256" key="2">
    <source>
        <dbReference type="SAM" id="MobiDB-lite"/>
    </source>
</evidence>
<feature type="compositionally biased region" description="Basic and acidic residues" evidence="2">
    <location>
        <begin position="217"/>
        <end position="227"/>
    </location>
</feature>
<feature type="non-terminal residue" evidence="3">
    <location>
        <position position="265"/>
    </location>
</feature>
<keyword evidence="1" id="KW-0175">Coiled coil</keyword>
<feature type="compositionally biased region" description="Polar residues" evidence="2">
    <location>
        <begin position="18"/>
        <end position="30"/>
    </location>
</feature>
<dbReference type="EMBL" id="HACM01004254">
    <property type="protein sequence ID" value="CRZ04696.1"/>
    <property type="molecule type" value="Transcribed_RNA"/>
</dbReference>
<feature type="region of interest" description="Disordered" evidence="2">
    <location>
        <begin position="14"/>
        <end position="38"/>
    </location>
</feature>
<evidence type="ECO:0000313" key="3">
    <source>
        <dbReference type="EMBL" id="CRZ04696.1"/>
    </source>
</evidence>
<organism evidence="3">
    <name type="scientific">Spongospora subterranea</name>
    <dbReference type="NCBI Taxonomy" id="70186"/>
    <lineage>
        <taxon>Eukaryota</taxon>
        <taxon>Sar</taxon>
        <taxon>Rhizaria</taxon>
        <taxon>Endomyxa</taxon>
        <taxon>Phytomyxea</taxon>
        <taxon>Plasmodiophorida</taxon>
        <taxon>Plasmodiophoridae</taxon>
        <taxon>Spongospora</taxon>
    </lineage>
</organism>
<sequence>MDYLGRVNGGLSLRNRRLSSGNPPSATSVNVAGPPPAYDANKEVERLKDRLESAELIVTNYLYKLGKYRHEPRGDEVVSLIRTKDSLIEKHEQTIAQLKIRIDDQNTVIRDTAERLKSAENDLDFERERILTMKRDCEAQLVKERNDKLQFEHIQDEVVQLRHKMDAAVESAIEQSRAAVIGQAVSMPPTMKLWSGRKSTTRSVSTNTESTSLMSSVEHRPDSQSHRERQVYNLFEPSGIIKPPGASFRQLEKVKRENRSLKLAL</sequence>
<proteinExistence type="predicted"/>
<protein>
    <submittedName>
        <fullName evidence="3">Uncharacterized protein</fullName>
    </submittedName>
</protein>
<feature type="compositionally biased region" description="Polar residues" evidence="2">
    <location>
        <begin position="197"/>
        <end position="215"/>
    </location>
</feature>